<accession>A0A255XYX0</accession>
<dbReference type="AlphaFoldDB" id="A0A255XYX0"/>
<dbReference type="SUPFAM" id="SSF54427">
    <property type="entry name" value="NTF2-like"/>
    <property type="match status" value="1"/>
</dbReference>
<dbReference type="RefSeq" id="WP_094407222.1">
    <property type="nucleotide sequence ID" value="NZ_BMJZ01000007.1"/>
</dbReference>
<dbReference type="InterPro" id="IPR037401">
    <property type="entry name" value="SnoaL-like"/>
</dbReference>
<protein>
    <recommendedName>
        <fullName evidence="1">SnoaL-like domain-containing protein</fullName>
    </recommendedName>
</protein>
<evidence type="ECO:0000259" key="1">
    <source>
        <dbReference type="Pfam" id="PF12680"/>
    </source>
</evidence>
<dbReference type="EMBL" id="NOXS01000022">
    <property type="protein sequence ID" value="OYQ21430.1"/>
    <property type="molecule type" value="Genomic_DNA"/>
</dbReference>
<dbReference type="Proteomes" id="UP000216361">
    <property type="component" value="Unassembled WGS sequence"/>
</dbReference>
<proteinExistence type="predicted"/>
<dbReference type="InterPro" id="IPR032710">
    <property type="entry name" value="NTF2-like_dom_sf"/>
</dbReference>
<dbReference type="Pfam" id="PF12680">
    <property type="entry name" value="SnoaL_2"/>
    <property type="match status" value="1"/>
</dbReference>
<feature type="domain" description="SnoaL-like" evidence="1">
    <location>
        <begin position="10"/>
        <end position="109"/>
    </location>
</feature>
<comment type="caution">
    <text evidence="2">The sequence shown here is derived from an EMBL/GenBank/DDBJ whole genome shotgun (WGS) entry which is preliminary data.</text>
</comment>
<gene>
    <name evidence="2" type="ORF">CHR90_02035</name>
</gene>
<keyword evidence="3" id="KW-1185">Reference proteome</keyword>
<evidence type="ECO:0000313" key="3">
    <source>
        <dbReference type="Proteomes" id="UP000216361"/>
    </source>
</evidence>
<sequence>MTAPDIEPFQRYLETLTPHTVGGLGVLVARDVRFIDPFHDVSGAVAMEKVFAAIFTSLANVRFTVTDRAWSGSAWYLRWRFEGERRQGSQIIAFDGMSEIYFDDDGKVRFYRDHWDAAQGLYERLPFIGPILRWLRRRIADGA</sequence>
<dbReference type="Gene3D" id="3.10.450.50">
    <property type="match status" value="1"/>
</dbReference>
<organism evidence="2 3">
    <name type="scientific">Elstera cyanobacteriorum</name>
    <dbReference type="NCBI Taxonomy" id="2022747"/>
    <lineage>
        <taxon>Bacteria</taxon>
        <taxon>Pseudomonadati</taxon>
        <taxon>Pseudomonadota</taxon>
        <taxon>Alphaproteobacteria</taxon>
        <taxon>Rhodospirillales</taxon>
        <taxon>Rhodospirillaceae</taxon>
        <taxon>Elstera</taxon>
    </lineage>
</organism>
<name>A0A255XYX0_9PROT</name>
<reference evidence="2 3" key="1">
    <citation type="submission" date="2017-07" db="EMBL/GenBank/DDBJ databases">
        <title>Elstera cyanobacteriorum sp. nov., a novel bacterium isolated from cyanobacterial aggregates in a eutrophic lake.</title>
        <authorList>
            <person name="Cai H."/>
        </authorList>
    </citation>
    <scope>NUCLEOTIDE SEQUENCE [LARGE SCALE GENOMIC DNA]</scope>
    <source>
        <strain evidence="2 3">TH019</strain>
    </source>
</reference>
<evidence type="ECO:0000313" key="2">
    <source>
        <dbReference type="EMBL" id="OYQ21430.1"/>
    </source>
</evidence>
<dbReference type="OrthoDB" id="1115105at2"/>